<evidence type="ECO:0000256" key="3">
    <source>
        <dbReference type="ARBA" id="ARBA00022801"/>
    </source>
</evidence>
<dbReference type="GO" id="GO:0046556">
    <property type="term" value="F:alpha-L-arabinofuranosidase activity"/>
    <property type="evidence" value="ECO:0007669"/>
    <property type="project" value="UniProtKB-EC"/>
</dbReference>
<dbReference type="UniPathway" id="UPA00667"/>
<dbReference type="EC" id="3.2.1.55" evidence="5"/>
<evidence type="ECO:0000256" key="2">
    <source>
        <dbReference type="ARBA" id="ARBA00009865"/>
    </source>
</evidence>
<evidence type="ECO:0000256" key="6">
    <source>
        <dbReference type="PIRSR" id="PIRSR026534-1"/>
    </source>
</evidence>
<dbReference type="AlphaFoldDB" id="A0A2W5P838"/>
<feature type="binding site" evidence="7">
    <location>
        <position position="121"/>
    </location>
    <ligand>
        <name>substrate</name>
    </ligand>
</feature>
<dbReference type="SUPFAM" id="SSF75005">
    <property type="entry name" value="Arabinanase/levansucrase/invertase"/>
    <property type="match status" value="1"/>
</dbReference>
<evidence type="ECO:0000256" key="7">
    <source>
        <dbReference type="PIRSR" id="PIRSR026534-2"/>
    </source>
</evidence>
<feature type="binding site" evidence="7">
    <location>
        <position position="39"/>
    </location>
    <ligand>
        <name>substrate</name>
    </ligand>
</feature>
<dbReference type="GO" id="GO:0031222">
    <property type="term" value="P:arabinan catabolic process"/>
    <property type="evidence" value="ECO:0007669"/>
    <property type="project" value="UniProtKB-UniPathway"/>
</dbReference>
<feature type="binding site" evidence="7">
    <location>
        <begin position="160"/>
        <end position="163"/>
    </location>
    <ligand>
        <name>substrate</name>
    </ligand>
</feature>
<keyword evidence="9" id="KW-0732">Signal</keyword>
<feature type="binding site" evidence="7">
    <location>
        <begin position="180"/>
        <end position="182"/>
    </location>
    <ligand>
        <name>substrate</name>
    </ligand>
</feature>
<dbReference type="PIRSF" id="PIRSF026534">
    <property type="entry name" value="Endo_alpha-L-arabinosidase"/>
    <property type="match status" value="1"/>
</dbReference>
<feature type="chain" id="PRO_5016051810" description="Extracellular exo-alpha-(1-&gt;5)-L-arabinofuranosidase" evidence="9">
    <location>
        <begin position="22"/>
        <end position="348"/>
    </location>
</feature>
<dbReference type="CDD" id="cd08998">
    <property type="entry name" value="GH43_Arb43a-like"/>
    <property type="match status" value="1"/>
</dbReference>
<evidence type="ECO:0000256" key="4">
    <source>
        <dbReference type="ARBA" id="ARBA00023295"/>
    </source>
</evidence>
<reference evidence="10 11" key="1">
    <citation type="submission" date="2017-08" db="EMBL/GenBank/DDBJ databases">
        <title>Infants hospitalized years apart are colonized by the same room-sourced microbial strains.</title>
        <authorList>
            <person name="Brooks B."/>
            <person name="Olm M.R."/>
            <person name="Firek B.A."/>
            <person name="Baker R."/>
            <person name="Thomas B.C."/>
            <person name="Morowitz M.J."/>
            <person name="Banfield J.F."/>
        </authorList>
    </citation>
    <scope>NUCLEOTIDE SEQUENCE [LARGE SCALE GENOMIC DNA]</scope>
    <source>
        <strain evidence="10">S2_005_001_R1_22</strain>
    </source>
</reference>
<dbReference type="Proteomes" id="UP000249229">
    <property type="component" value="Unassembled WGS sequence"/>
</dbReference>
<keyword evidence="3 5" id="KW-0378">Hydrolase</keyword>
<name>A0A2W5P838_9SPHN</name>
<comment type="caution">
    <text evidence="10">The sequence shown here is derived from an EMBL/GenBank/DDBJ whole genome shotgun (WGS) entry which is preliminary data.</text>
</comment>
<evidence type="ECO:0000256" key="5">
    <source>
        <dbReference type="PIRNR" id="PIRNR026534"/>
    </source>
</evidence>
<dbReference type="EMBL" id="QFQI01000011">
    <property type="protein sequence ID" value="PZQ59045.1"/>
    <property type="molecule type" value="Genomic_DNA"/>
</dbReference>
<comment type="pathway">
    <text evidence="1 5">Glycan metabolism; L-arabinan degradation.</text>
</comment>
<protein>
    <recommendedName>
        <fullName evidence="5">Extracellular exo-alpha-(1-&gt;5)-L-arabinofuranosidase</fullName>
        <ecNumber evidence="5">3.2.1.55</ecNumber>
    </recommendedName>
</protein>
<feature type="site" description="Important for substrate recognition" evidence="8">
    <location>
        <position position="295"/>
    </location>
</feature>
<accession>A0A2W5P838</accession>
<dbReference type="Gene3D" id="2.115.10.20">
    <property type="entry name" value="Glycosyl hydrolase domain, family 43"/>
    <property type="match status" value="1"/>
</dbReference>
<dbReference type="PANTHER" id="PTHR43301">
    <property type="entry name" value="ARABINAN ENDO-1,5-ALPHA-L-ARABINOSIDASE"/>
    <property type="match status" value="1"/>
</dbReference>
<dbReference type="InterPro" id="IPR023296">
    <property type="entry name" value="Glyco_hydro_beta-prop_sf"/>
</dbReference>
<sequence>MKAIRCAVPLLAMAATVPAQDAARPSTGVLQGDIAPTHDPVIIREGDTYHVFSTGLGDGAQGVIAHRISRDLVHWERGAAPLEALPAWAVRAIPGARNAWAPDISYVGGRYRLYYSISTFGSNRSAIGLLTNATLDPARPDYRWRDEGLVVESQRSSDFNAIDPNLVQARDGRQWLALGSFWSGLKLFALDPKTGKPRDPATPPVSIARRPAPAGAPAPVEAPFIVDHGGWYWLIASYDYCCKGNASTYYTVIGRARAVTGPYLGKDGSAMMQGGGTILLRADLPEKERFRGPGHAGHFRDRDGTDYLVYHAYDRENKGAPTLRIARLHWGADGWPVPQWLRDDREAR</sequence>
<gene>
    <name evidence="10" type="ORF">DI544_12650</name>
</gene>
<evidence type="ECO:0000256" key="8">
    <source>
        <dbReference type="PIRSR" id="PIRSR026534-3"/>
    </source>
</evidence>
<organism evidence="10 11">
    <name type="scientific">Sphingomonas taxi</name>
    <dbReference type="NCBI Taxonomy" id="1549858"/>
    <lineage>
        <taxon>Bacteria</taxon>
        <taxon>Pseudomonadati</taxon>
        <taxon>Pseudomonadota</taxon>
        <taxon>Alphaproteobacteria</taxon>
        <taxon>Sphingomonadales</taxon>
        <taxon>Sphingomonadaceae</taxon>
        <taxon>Sphingomonas</taxon>
    </lineage>
</organism>
<proteinExistence type="inferred from homology"/>
<dbReference type="InterPro" id="IPR016840">
    <property type="entry name" value="Glyco_hydro_43_endo_a_Ara-ase"/>
</dbReference>
<evidence type="ECO:0000256" key="1">
    <source>
        <dbReference type="ARBA" id="ARBA00004834"/>
    </source>
</evidence>
<feature type="signal peptide" evidence="9">
    <location>
        <begin position="1"/>
        <end position="21"/>
    </location>
</feature>
<keyword evidence="4 5" id="KW-0326">Glycosidase</keyword>
<comment type="similarity">
    <text evidence="2 5">Belongs to the glycosyl hydrolase 43 family.</text>
</comment>
<evidence type="ECO:0000313" key="10">
    <source>
        <dbReference type="EMBL" id="PZQ59045.1"/>
    </source>
</evidence>
<dbReference type="PANTHER" id="PTHR43301:SF3">
    <property type="entry name" value="ARABINAN ENDO-1,5-ALPHA-L-ARABINOSIDASE A-RELATED"/>
    <property type="match status" value="1"/>
</dbReference>
<feature type="site" description="Important for catalytic activity, responsible for pKa modulation of the active site Glu and correct orientation of both the proton donor and substrate" evidence="8">
    <location>
        <position position="163"/>
    </location>
</feature>
<evidence type="ECO:0000313" key="11">
    <source>
        <dbReference type="Proteomes" id="UP000249229"/>
    </source>
</evidence>
<dbReference type="InterPro" id="IPR006710">
    <property type="entry name" value="Glyco_hydro_43"/>
</dbReference>
<dbReference type="InterPro" id="IPR050727">
    <property type="entry name" value="GH43_arabinanases"/>
</dbReference>
<dbReference type="Pfam" id="PF04616">
    <property type="entry name" value="Glyco_hydro_43"/>
    <property type="match status" value="1"/>
</dbReference>
<dbReference type="GO" id="GO:0046558">
    <property type="term" value="F:arabinan endo-1,5-alpha-L-arabinosidase activity"/>
    <property type="evidence" value="ECO:0007669"/>
    <property type="project" value="InterPro"/>
</dbReference>
<feature type="active site" description="Proton donor" evidence="6">
    <location>
        <position position="221"/>
    </location>
</feature>
<comment type="catalytic activity">
    <reaction evidence="5">
        <text>Hydrolysis of terminal non-reducing alpha-L-arabinofuranoside residues in alpha-L-arabinosides.</text>
        <dbReference type="EC" id="3.2.1.55"/>
    </reaction>
</comment>
<feature type="active site" description="Proton acceptor" evidence="6">
    <location>
        <position position="39"/>
    </location>
</feature>
<evidence type="ECO:0000256" key="9">
    <source>
        <dbReference type="SAM" id="SignalP"/>
    </source>
</evidence>